<dbReference type="PANTHER" id="PTHR40465">
    <property type="entry name" value="CHROMOSOME 1, WHOLE GENOME SHOTGUN SEQUENCE"/>
    <property type="match status" value="1"/>
</dbReference>
<evidence type="ECO:0000313" key="5">
    <source>
        <dbReference type="Proteomes" id="UP001295794"/>
    </source>
</evidence>
<keyword evidence="2" id="KW-1133">Transmembrane helix</keyword>
<gene>
    <name evidence="4" type="ORF">MYCIT1_LOCUS9171</name>
</gene>
<feature type="transmembrane region" description="Helical" evidence="2">
    <location>
        <begin position="89"/>
        <end position="113"/>
    </location>
</feature>
<dbReference type="PANTHER" id="PTHR40465:SF1">
    <property type="entry name" value="DUF6534 DOMAIN-CONTAINING PROTEIN"/>
    <property type="match status" value="1"/>
</dbReference>
<dbReference type="Proteomes" id="UP001295794">
    <property type="component" value="Unassembled WGS sequence"/>
</dbReference>
<feature type="transmembrane region" description="Helical" evidence="2">
    <location>
        <begin position="125"/>
        <end position="148"/>
    </location>
</feature>
<dbReference type="InterPro" id="IPR045339">
    <property type="entry name" value="DUF6534"/>
</dbReference>
<evidence type="ECO:0000259" key="3">
    <source>
        <dbReference type="Pfam" id="PF20152"/>
    </source>
</evidence>
<evidence type="ECO:0000256" key="1">
    <source>
        <dbReference type="SAM" id="MobiDB-lite"/>
    </source>
</evidence>
<reference evidence="4" key="1">
    <citation type="submission" date="2023-11" db="EMBL/GenBank/DDBJ databases">
        <authorList>
            <person name="De Vega J J."/>
            <person name="De Vega J J."/>
        </authorList>
    </citation>
    <scope>NUCLEOTIDE SEQUENCE</scope>
</reference>
<dbReference type="AlphaFoldDB" id="A0AAD2Q1W9"/>
<keyword evidence="2" id="KW-0472">Membrane</keyword>
<keyword evidence="2" id="KW-0812">Transmembrane</keyword>
<protein>
    <recommendedName>
        <fullName evidence="3">DUF6534 domain-containing protein</fullName>
    </recommendedName>
</protein>
<name>A0AAD2Q1W9_9AGAR</name>
<feature type="transmembrane region" description="Helical" evidence="2">
    <location>
        <begin position="245"/>
        <end position="268"/>
    </location>
</feature>
<dbReference type="Pfam" id="PF20152">
    <property type="entry name" value="DUF6534"/>
    <property type="match status" value="1"/>
</dbReference>
<proteinExistence type="predicted"/>
<feature type="domain" description="DUF6534" evidence="3">
    <location>
        <begin position="209"/>
        <end position="297"/>
    </location>
</feature>
<evidence type="ECO:0000256" key="2">
    <source>
        <dbReference type="SAM" id="Phobius"/>
    </source>
</evidence>
<feature type="transmembrane region" description="Helical" evidence="2">
    <location>
        <begin position="52"/>
        <end position="77"/>
    </location>
</feature>
<comment type="caution">
    <text evidence="4">The sequence shown here is derived from an EMBL/GenBank/DDBJ whole genome shotgun (WGS) entry which is preliminary data.</text>
</comment>
<feature type="region of interest" description="Disordered" evidence="1">
    <location>
        <begin position="401"/>
        <end position="429"/>
    </location>
</feature>
<evidence type="ECO:0000313" key="4">
    <source>
        <dbReference type="EMBL" id="CAK5267010.1"/>
    </source>
</evidence>
<accession>A0AAD2Q1W9</accession>
<sequence>MPVTKAALSHSRPHSLSLFLSSPPLPLRLYRCRASRSQAARMGETYDIPLTLGALLVGGSVALFLSGVVAVQCIIFFKLYPGEGVRSRAMVLSVWLLDSLHSAFIVTSLYIYFIRLFGDASKTLFIPWSIGLSVLVTALQTLIVHLYFARKIFRSSGGSWWITLPIVILACCRLVAATYSTAEMIHLQRYTAFNDEYPGGIFTTGLSLSAVVDVLITGCLCYFLQRMRRRTASGPMSQMVNLLTLYTLENGLLTCLTTTASLICWLAMPNNLVFLGLHFIIEKLYANSLLISLNTRKELREMRWNKSGGTRWDKSVPVFTQDDFTVPYSQSQSGSSHYGYGHGANTELAMSKPHSAYRPASKLNPRTFPATLQVSVERSVRRTSADLSEYALAYASPYDERRRGRGAQRYQVHRPGSHEPLGDQLRSLP</sequence>
<feature type="transmembrane region" description="Helical" evidence="2">
    <location>
        <begin position="160"/>
        <end position="180"/>
    </location>
</feature>
<feature type="transmembrane region" description="Helical" evidence="2">
    <location>
        <begin position="274"/>
        <end position="293"/>
    </location>
</feature>
<keyword evidence="5" id="KW-1185">Reference proteome</keyword>
<organism evidence="4 5">
    <name type="scientific">Mycena citricolor</name>
    <dbReference type="NCBI Taxonomy" id="2018698"/>
    <lineage>
        <taxon>Eukaryota</taxon>
        <taxon>Fungi</taxon>
        <taxon>Dikarya</taxon>
        <taxon>Basidiomycota</taxon>
        <taxon>Agaricomycotina</taxon>
        <taxon>Agaricomycetes</taxon>
        <taxon>Agaricomycetidae</taxon>
        <taxon>Agaricales</taxon>
        <taxon>Marasmiineae</taxon>
        <taxon>Mycenaceae</taxon>
        <taxon>Mycena</taxon>
    </lineage>
</organism>
<feature type="transmembrane region" description="Helical" evidence="2">
    <location>
        <begin position="200"/>
        <end position="224"/>
    </location>
</feature>
<dbReference type="EMBL" id="CAVNYO010000116">
    <property type="protein sequence ID" value="CAK5267010.1"/>
    <property type="molecule type" value="Genomic_DNA"/>
</dbReference>